<feature type="region of interest" description="Disordered" evidence="1">
    <location>
        <begin position="210"/>
        <end position="229"/>
    </location>
</feature>
<evidence type="ECO:0000313" key="2">
    <source>
        <dbReference type="EMBL" id="CAI6376202.1"/>
    </source>
</evidence>
<feature type="region of interest" description="Disordered" evidence="1">
    <location>
        <begin position="278"/>
        <end position="297"/>
    </location>
</feature>
<dbReference type="EMBL" id="CARXXK010001450">
    <property type="protein sequence ID" value="CAI6376202.1"/>
    <property type="molecule type" value="Genomic_DNA"/>
</dbReference>
<feature type="compositionally biased region" description="Basic residues" evidence="1">
    <location>
        <begin position="127"/>
        <end position="141"/>
    </location>
</feature>
<dbReference type="Proteomes" id="UP001160148">
    <property type="component" value="Unassembled WGS sequence"/>
</dbReference>
<reference evidence="2 3" key="1">
    <citation type="submission" date="2023-01" db="EMBL/GenBank/DDBJ databases">
        <authorList>
            <person name="Whitehead M."/>
        </authorList>
    </citation>
    <scope>NUCLEOTIDE SEQUENCE [LARGE SCALE GENOMIC DNA]</scope>
</reference>
<proteinExistence type="predicted"/>
<feature type="region of interest" description="Disordered" evidence="1">
    <location>
        <begin position="117"/>
        <end position="145"/>
    </location>
</feature>
<protein>
    <submittedName>
        <fullName evidence="2">Uncharacterized protein</fullName>
    </submittedName>
</protein>
<gene>
    <name evidence="2" type="ORF">MEUPH1_LOCUS29603</name>
</gene>
<accession>A0AAV0Y7S4</accession>
<comment type="caution">
    <text evidence="2">The sequence shown here is derived from an EMBL/GenBank/DDBJ whole genome shotgun (WGS) entry which is preliminary data.</text>
</comment>
<evidence type="ECO:0000313" key="3">
    <source>
        <dbReference type="Proteomes" id="UP001160148"/>
    </source>
</evidence>
<keyword evidence="3" id="KW-1185">Reference proteome</keyword>
<name>A0AAV0Y7S4_9HEMI</name>
<feature type="compositionally biased region" description="Basic and acidic residues" evidence="1">
    <location>
        <begin position="117"/>
        <end position="126"/>
    </location>
</feature>
<sequence length="390" mass="44588">MLTDIQKTHNNKLNSLLNANFNHELIDENSYDSDKDPEYIQPLLLKSINKNALSTGISTITKYNSPAKNSPTKEIIVDKNQDFSQPLAAVISQSNQKNNTPKFFSVKRALFETHETFNHGNDESSNKRHYSKMKSPIRKKTTKDIDQDFSQPLSQSYHNKNDNSKFSLEKALSETDDFNQENAESPYSRHTILNYPIGKIVVENNDQSFSYSHSRSQSNDRNNKSEFSSAKRTTIFDTIETDEIFNQDNTESSEKIYSILNSPIGKIVVKDNDKNFSQLHSMSQSNNKNRNTPRFSSAKTSTDKLMLNCDFQTFVINLLTKMKYDISGINSKTNATHILLNSYVTSSGNSIIQGQLNNNQISKTSDYYNLLPIQTKKIFRLQKIELLIRL</sequence>
<organism evidence="2 3">
    <name type="scientific">Macrosiphum euphorbiae</name>
    <name type="common">potato aphid</name>
    <dbReference type="NCBI Taxonomy" id="13131"/>
    <lineage>
        <taxon>Eukaryota</taxon>
        <taxon>Metazoa</taxon>
        <taxon>Ecdysozoa</taxon>
        <taxon>Arthropoda</taxon>
        <taxon>Hexapoda</taxon>
        <taxon>Insecta</taxon>
        <taxon>Pterygota</taxon>
        <taxon>Neoptera</taxon>
        <taxon>Paraneoptera</taxon>
        <taxon>Hemiptera</taxon>
        <taxon>Sternorrhyncha</taxon>
        <taxon>Aphidomorpha</taxon>
        <taxon>Aphidoidea</taxon>
        <taxon>Aphididae</taxon>
        <taxon>Macrosiphini</taxon>
        <taxon>Macrosiphum</taxon>
    </lineage>
</organism>
<dbReference type="AlphaFoldDB" id="A0AAV0Y7S4"/>
<evidence type="ECO:0000256" key="1">
    <source>
        <dbReference type="SAM" id="MobiDB-lite"/>
    </source>
</evidence>